<evidence type="ECO:0000256" key="2">
    <source>
        <dbReference type="ARBA" id="ARBA00022448"/>
    </source>
</evidence>
<sequence length="132" mass="14928">MKIGTTELLLILVVGLFVLGPEKMPIYAKKVGKFISSLKGYAGKLSEDINENILEPIEEVKKPLKDMTEPFTNIKKDINKPFEEIKKTITDINNPKSKVKEEKNTTDIETKVLEEDKNNISDDDFGQETVSE</sequence>
<evidence type="ECO:0000313" key="10">
    <source>
        <dbReference type="Proteomes" id="UP000440004"/>
    </source>
</evidence>
<accession>A0A6A7KCA7</accession>
<keyword evidence="10" id="KW-1185">Reference proteome</keyword>
<evidence type="ECO:0000256" key="7">
    <source>
        <dbReference type="ARBA" id="ARBA00023136"/>
    </source>
</evidence>
<keyword evidence="6" id="KW-0811">Translocation</keyword>
<keyword evidence="3" id="KW-0812">Transmembrane</keyword>
<dbReference type="EMBL" id="WHNX01000036">
    <property type="protein sequence ID" value="MPW27026.1"/>
    <property type="molecule type" value="Genomic_DNA"/>
</dbReference>
<dbReference type="Pfam" id="PF02416">
    <property type="entry name" value="TatA_B_E"/>
    <property type="match status" value="1"/>
</dbReference>
<evidence type="ECO:0000256" key="3">
    <source>
        <dbReference type="ARBA" id="ARBA00022692"/>
    </source>
</evidence>
<reference evidence="9 10" key="1">
    <citation type="submission" date="2019-10" db="EMBL/GenBank/DDBJ databases">
        <title>Alkalibaculum tamaniensis sp.nov., a new alkaliphilic acetogen, isolated on methoxylated aromatics from a mud volcano.</title>
        <authorList>
            <person name="Khomyakova M.A."/>
            <person name="Merkel A.Y."/>
            <person name="Bonch-Osmolovskaya E.A."/>
            <person name="Slobodkin A.I."/>
        </authorList>
    </citation>
    <scope>NUCLEOTIDE SEQUENCE [LARGE SCALE GENOMIC DNA]</scope>
    <source>
        <strain evidence="9 10">M08DMB</strain>
    </source>
</reference>
<dbReference type="RefSeq" id="WP_152806349.1">
    <property type="nucleotide sequence ID" value="NZ_WHNX01000036.1"/>
</dbReference>
<organism evidence="9 10">
    <name type="scientific">Alkalibaculum sporogenes</name>
    <dbReference type="NCBI Taxonomy" id="2655001"/>
    <lineage>
        <taxon>Bacteria</taxon>
        <taxon>Bacillati</taxon>
        <taxon>Bacillota</taxon>
        <taxon>Clostridia</taxon>
        <taxon>Eubacteriales</taxon>
        <taxon>Eubacteriaceae</taxon>
        <taxon>Alkalibaculum</taxon>
    </lineage>
</organism>
<evidence type="ECO:0000256" key="8">
    <source>
        <dbReference type="SAM" id="MobiDB-lite"/>
    </source>
</evidence>
<dbReference type="InterPro" id="IPR003369">
    <property type="entry name" value="TatA/B/E"/>
</dbReference>
<keyword evidence="2" id="KW-0813">Transport</keyword>
<keyword evidence="4" id="KW-0653">Protein transport</keyword>
<feature type="compositionally biased region" description="Basic and acidic residues" evidence="8">
    <location>
        <begin position="98"/>
        <end position="120"/>
    </location>
</feature>
<protein>
    <submittedName>
        <fullName evidence="9">Sec-independent protein translocase TatB</fullName>
    </submittedName>
</protein>
<gene>
    <name evidence="9" type="ORF">GC105_14675</name>
</gene>
<name>A0A6A7KCA7_9FIRM</name>
<feature type="region of interest" description="Disordered" evidence="8">
    <location>
        <begin position="96"/>
        <end position="132"/>
    </location>
</feature>
<dbReference type="Gene3D" id="1.20.5.3310">
    <property type="match status" value="1"/>
</dbReference>
<evidence type="ECO:0000256" key="5">
    <source>
        <dbReference type="ARBA" id="ARBA00022989"/>
    </source>
</evidence>
<keyword evidence="5" id="KW-1133">Transmembrane helix</keyword>
<evidence type="ECO:0000256" key="6">
    <source>
        <dbReference type="ARBA" id="ARBA00023010"/>
    </source>
</evidence>
<dbReference type="GO" id="GO:0015031">
    <property type="term" value="P:protein transport"/>
    <property type="evidence" value="ECO:0007669"/>
    <property type="project" value="UniProtKB-KW"/>
</dbReference>
<comment type="subcellular location">
    <subcellularLocation>
        <location evidence="1">Membrane</location>
        <topology evidence="1">Single-pass membrane protein</topology>
    </subcellularLocation>
</comment>
<evidence type="ECO:0000256" key="4">
    <source>
        <dbReference type="ARBA" id="ARBA00022927"/>
    </source>
</evidence>
<dbReference type="GO" id="GO:0016020">
    <property type="term" value="C:membrane"/>
    <property type="evidence" value="ECO:0007669"/>
    <property type="project" value="UniProtKB-ARBA"/>
</dbReference>
<dbReference type="AlphaFoldDB" id="A0A6A7KCA7"/>
<feature type="compositionally biased region" description="Acidic residues" evidence="8">
    <location>
        <begin position="121"/>
        <end position="132"/>
    </location>
</feature>
<dbReference type="Proteomes" id="UP000440004">
    <property type="component" value="Unassembled WGS sequence"/>
</dbReference>
<comment type="caution">
    <text evidence="9">The sequence shown here is derived from an EMBL/GenBank/DDBJ whole genome shotgun (WGS) entry which is preliminary data.</text>
</comment>
<keyword evidence="7" id="KW-0472">Membrane</keyword>
<evidence type="ECO:0000256" key="1">
    <source>
        <dbReference type="ARBA" id="ARBA00004167"/>
    </source>
</evidence>
<proteinExistence type="predicted"/>
<evidence type="ECO:0000313" key="9">
    <source>
        <dbReference type="EMBL" id="MPW27026.1"/>
    </source>
</evidence>